<evidence type="ECO:0000313" key="3">
    <source>
        <dbReference type="Proteomes" id="UP000087171"/>
    </source>
</evidence>
<accession>A0A1S2YIE5</accession>
<dbReference type="PANTHER" id="PTHR35094">
    <property type="entry name" value="LEUCINE-RICH REPEAT EXTENSIN-LIKE PROTEIN 2"/>
    <property type="match status" value="1"/>
</dbReference>
<dbReference type="AlphaFoldDB" id="A0A1S2YIE5"/>
<dbReference type="eggNOG" id="ENOG502S7RH">
    <property type="taxonomic scope" value="Eukaryota"/>
</dbReference>
<gene>
    <name evidence="4" type="primary">LOC101514604</name>
</gene>
<protein>
    <submittedName>
        <fullName evidence="4">Formin-like protein 10</fullName>
    </submittedName>
</protein>
<evidence type="ECO:0000256" key="2">
    <source>
        <dbReference type="SAM" id="Phobius"/>
    </source>
</evidence>
<feature type="compositionally biased region" description="Pro residues" evidence="1">
    <location>
        <begin position="60"/>
        <end position="91"/>
    </location>
</feature>
<name>A0A1S2YIE5_CICAR</name>
<evidence type="ECO:0000256" key="1">
    <source>
        <dbReference type="SAM" id="MobiDB-lite"/>
    </source>
</evidence>
<organism evidence="3 4">
    <name type="scientific">Cicer arietinum</name>
    <name type="common">Chickpea</name>
    <name type="synonym">Garbanzo</name>
    <dbReference type="NCBI Taxonomy" id="3827"/>
    <lineage>
        <taxon>Eukaryota</taxon>
        <taxon>Viridiplantae</taxon>
        <taxon>Streptophyta</taxon>
        <taxon>Embryophyta</taxon>
        <taxon>Tracheophyta</taxon>
        <taxon>Spermatophyta</taxon>
        <taxon>Magnoliopsida</taxon>
        <taxon>eudicotyledons</taxon>
        <taxon>Gunneridae</taxon>
        <taxon>Pentapetalae</taxon>
        <taxon>rosids</taxon>
        <taxon>fabids</taxon>
        <taxon>Fabales</taxon>
        <taxon>Fabaceae</taxon>
        <taxon>Papilionoideae</taxon>
        <taxon>50 kb inversion clade</taxon>
        <taxon>NPAAA clade</taxon>
        <taxon>Hologalegina</taxon>
        <taxon>IRL clade</taxon>
        <taxon>Cicereae</taxon>
        <taxon>Cicer</taxon>
    </lineage>
</organism>
<dbReference type="OrthoDB" id="1728036at2759"/>
<sequence>MLIKGHQIKVPMFLNLILMLIYMITASEVNADESRKLDETTVTAITNGTDIKCTPCGNYSPPPPPANPPPSPPPPSPKKPPSQNCPPPPSTPYIYITGPPGNLYPIDEDYSEASHRHHRSFAALLLPLAVALLSMIAF</sequence>
<dbReference type="RefSeq" id="XP_004505263.1">
    <property type="nucleotide sequence ID" value="XM_004505206.2"/>
</dbReference>
<feature type="region of interest" description="Disordered" evidence="1">
    <location>
        <begin position="53"/>
        <end position="94"/>
    </location>
</feature>
<dbReference type="STRING" id="3827.A0A1S2YIE5"/>
<reference evidence="3" key="1">
    <citation type="journal article" date="2013" name="Nat. Biotechnol.">
        <title>Draft genome sequence of chickpea (Cicer arietinum) provides a resource for trait improvement.</title>
        <authorList>
            <person name="Varshney R.K."/>
            <person name="Song C."/>
            <person name="Saxena R.K."/>
            <person name="Azam S."/>
            <person name="Yu S."/>
            <person name="Sharpe A.G."/>
            <person name="Cannon S."/>
            <person name="Baek J."/>
            <person name="Rosen B.D."/>
            <person name="Tar'an B."/>
            <person name="Millan T."/>
            <person name="Zhang X."/>
            <person name="Ramsay L.D."/>
            <person name="Iwata A."/>
            <person name="Wang Y."/>
            <person name="Nelson W."/>
            <person name="Farmer A.D."/>
            <person name="Gaur P.M."/>
            <person name="Soderlund C."/>
            <person name="Penmetsa R.V."/>
            <person name="Xu C."/>
            <person name="Bharti A.K."/>
            <person name="He W."/>
            <person name="Winter P."/>
            <person name="Zhao S."/>
            <person name="Hane J.K."/>
            <person name="Carrasquilla-Garcia N."/>
            <person name="Condie J.A."/>
            <person name="Upadhyaya H.D."/>
            <person name="Luo M.C."/>
            <person name="Thudi M."/>
            <person name="Gowda C.L."/>
            <person name="Singh N.P."/>
            <person name="Lichtenzveig J."/>
            <person name="Gali K.K."/>
            <person name="Rubio J."/>
            <person name="Nadarajan N."/>
            <person name="Dolezel J."/>
            <person name="Bansal K.C."/>
            <person name="Xu X."/>
            <person name="Edwards D."/>
            <person name="Zhang G."/>
            <person name="Kahl G."/>
            <person name="Gil J."/>
            <person name="Singh K.B."/>
            <person name="Datta S.K."/>
            <person name="Jackson S.A."/>
            <person name="Wang J."/>
            <person name="Cook D.R."/>
        </authorList>
    </citation>
    <scope>NUCLEOTIDE SEQUENCE [LARGE SCALE GENOMIC DNA]</scope>
    <source>
        <strain evidence="3">cv. CDC Frontier</strain>
    </source>
</reference>
<dbReference type="PANTHER" id="PTHR35094:SF1">
    <property type="entry name" value="PROTEIN, PUTATIVE-RELATED"/>
    <property type="match status" value="1"/>
</dbReference>
<dbReference type="Proteomes" id="UP000087171">
    <property type="component" value="Chromosome Ca6"/>
</dbReference>
<keyword evidence="3" id="KW-1185">Reference proteome</keyword>
<feature type="transmembrane region" description="Helical" evidence="2">
    <location>
        <begin position="120"/>
        <end position="137"/>
    </location>
</feature>
<feature type="transmembrane region" description="Helical" evidence="2">
    <location>
        <begin position="12"/>
        <end position="31"/>
    </location>
</feature>
<proteinExistence type="predicted"/>
<evidence type="ECO:0000313" key="4">
    <source>
        <dbReference type="RefSeq" id="XP_004505263.1"/>
    </source>
</evidence>
<reference evidence="4" key="2">
    <citation type="submission" date="2025-08" db="UniProtKB">
        <authorList>
            <consortium name="RefSeq"/>
        </authorList>
    </citation>
    <scope>IDENTIFICATION</scope>
    <source>
        <tissue evidence="4">Etiolated seedlings</tissue>
    </source>
</reference>
<keyword evidence="2" id="KW-0472">Membrane</keyword>
<keyword evidence="2" id="KW-0812">Transmembrane</keyword>
<dbReference type="PaxDb" id="3827-XP_004505263.1"/>
<keyword evidence="2" id="KW-1133">Transmembrane helix</keyword>